<feature type="compositionally biased region" description="Basic and acidic residues" evidence="1">
    <location>
        <begin position="554"/>
        <end position="564"/>
    </location>
</feature>
<dbReference type="GO" id="GO:0006366">
    <property type="term" value="P:transcription by RNA polymerase II"/>
    <property type="evidence" value="ECO:0007669"/>
    <property type="project" value="InterPro"/>
</dbReference>
<keyword evidence="4" id="KW-1185">Reference proteome</keyword>
<feature type="region of interest" description="Disordered" evidence="1">
    <location>
        <begin position="127"/>
        <end position="159"/>
    </location>
</feature>
<feature type="region of interest" description="Disordered" evidence="1">
    <location>
        <begin position="35"/>
        <end position="59"/>
    </location>
</feature>
<evidence type="ECO:0000259" key="2">
    <source>
        <dbReference type="Pfam" id="PF08621"/>
    </source>
</evidence>
<dbReference type="InterPro" id="IPR039913">
    <property type="entry name" value="RPAP1/Rba50"/>
</dbReference>
<organism evidence="3 4">
    <name type="scientific">Tilletia horrida</name>
    <dbReference type="NCBI Taxonomy" id="155126"/>
    <lineage>
        <taxon>Eukaryota</taxon>
        <taxon>Fungi</taxon>
        <taxon>Dikarya</taxon>
        <taxon>Basidiomycota</taxon>
        <taxon>Ustilaginomycotina</taxon>
        <taxon>Exobasidiomycetes</taxon>
        <taxon>Tilletiales</taxon>
        <taxon>Tilletiaceae</taxon>
        <taxon>Tilletia</taxon>
    </lineage>
</organism>
<reference evidence="3" key="1">
    <citation type="journal article" date="2023" name="PhytoFront">
        <title>Draft Genome Resources of Seven Strains of Tilletia horrida, Causal Agent of Kernel Smut of Rice.</title>
        <authorList>
            <person name="Khanal S."/>
            <person name="Antony Babu S."/>
            <person name="Zhou X.G."/>
        </authorList>
    </citation>
    <scope>NUCLEOTIDE SEQUENCE</scope>
    <source>
        <strain evidence="3">TX3</strain>
    </source>
</reference>
<evidence type="ECO:0000313" key="4">
    <source>
        <dbReference type="Proteomes" id="UP001176521"/>
    </source>
</evidence>
<dbReference type="PANTHER" id="PTHR21483">
    <property type="entry name" value="RNA POLYMERASE II-ASSOCIATED PROTEIN 1"/>
    <property type="match status" value="1"/>
</dbReference>
<dbReference type="InterPro" id="IPR013930">
    <property type="entry name" value="RPAP1_N"/>
</dbReference>
<feature type="compositionally biased region" description="Low complexity" evidence="1">
    <location>
        <begin position="44"/>
        <end position="59"/>
    </location>
</feature>
<comment type="caution">
    <text evidence="3">The sequence shown here is derived from an EMBL/GenBank/DDBJ whole genome shotgun (WGS) entry which is preliminary data.</text>
</comment>
<evidence type="ECO:0000256" key="1">
    <source>
        <dbReference type="SAM" id="MobiDB-lite"/>
    </source>
</evidence>
<evidence type="ECO:0000313" key="3">
    <source>
        <dbReference type="EMBL" id="KAK0541231.1"/>
    </source>
</evidence>
<proteinExistence type="predicted"/>
<accession>A0AAN6GK69</accession>
<name>A0AAN6GK69_9BASI</name>
<sequence>MDVVLAAEEEDSDAVWLDGNGAPLSAFKKAMLQRKGLGPPGGMRSTRSASTSTPASHPAARVIPAVAPAQASAVDQSSQDDLESISQENQAKVAAMSPEQVQQEVKELQEQIGSDLLEQFRKLALSRARPATGAPPAQGQHETEAGSPAPADKPQSAKKTVAFDLPPSAAASSSRDLSTIASNVEEATSALRFHEHSDTSNLDAFRITHSGDVEATGRPVDSVETYSIPMLLSLAQSSAAAQRQLGFTILTRAFSQHSHHLELKIGSEVYISKILRTAAFAARYTFSDKHRSMATAARRCLLAILSFLHSGQHLQQPPHFVAAADKHSDDGHGSSSRELTAAILNNGGNQYPESLQRDLVQSLPQSSAASLLISDLMQSGLVTAIRADLLFNDRILSAKINVRHKSSAASRPIAHGSAEDQDALEGLTESASLLQILAQTSDLHAESIAEEKHDTALEPNSSASAMSSGDTLLQMLVKHGIRTRRWPPIQDGQNHLDVIPEVLGLVAAIANSTPRAALKLTQQTNIANTLLRFIALPPWALAEDSEVAPGQEKSNIESRATEVPEKDDDDDKGKKERDAAWMLRNWNLFASALLAFGGLSRHSLEGALLDAWPLWLDVSEWVSQADFPSFRPDRTPIASVINASGVVVRMQCVQLRCASRVLQLFSSWIDRAVSSEGDFEDLTWPDVAPTREVALAVLHRFSSSQSSSASSIQPGLASTQAAAPTDSDALSLQTERLHLLASATHLLTTWLQAAHESARNPAQTASAQLRSGADAKLCALWKGAVEEAAGALGLSVEGVGEDVGTKRGSAWGVLLRTAAHEVLTSVRELCGSLASSSAEDAGSGAEKDANLQAEAEWQALARRVAQLLLSLSEGGRGDGARDAFDETLLR</sequence>
<dbReference type="PANTHER" id="PTHR21483:SF18">
    <property type="entry name" value="RNA POLYMERASE II-ASSOCIATED PROTEIN 1"/>
    <property type="match status" value="1"/>
</dbReference>
<dbReference type="AlphaFoldDB" id="A0AAN6GK69"/>
<dbReference type="EMBL" id="JAPDMQ010000002">
    <property type="protein sequence ID" value="KAK0541231.1"/>
    <property type="molecule type" value="Genomic_DNA"/>
</dbReference>
<feature type="region of interest" description="Disordered" evidence="1">
    <location>
        <begin position="545"/>
        <end position="575"/>
    </location>
</feature>
<protein>
    <recommendedName>
        <fullName evidence="2">RPAP1 N-terminal domain-containing protein</fullName>
    </recommendedName>
</protein>
<dbReference type="Proteomes" id="UP001176521">
    <property type="component" value="Unassembled WGS sequence"/>
</dbReference>
<dbReference type="Pfam" id="PF08621">
    <property type="entry name" value="RPAP1_N"/>
    <property type="match status" value="1"/>
</dbReference>
<gene>
    <name evidence="3" type="ORF">OC842_000064</name>
</gene>
<feature type="domain" description="RPAP1 N-terminal" evidence="2">
    <location>
        <begin position="83"/>
        <end position="122"/>
    </location>
</feature>